<organism evidence="1 2">
    <name type="scientific">Lipomyces tetrasporus</name>
    <dbReference type="NCBI Taxonomy" id="54092"/>
    <lineage>
        <taxon>Eukaryota</taxon>
        <taxon>Fungi</taxon>
        <taxon>Dikarya</taxon>
        <taxon>Ascomycota</taxon>
        <taxon>Saccharomycotina</taxon>
        <taxon>Lipomycetes</taxon>
        <taxon>Lipomycetales</taxon>
        <taxon>Lipomycetaceae</taxon>
        <taxon>Lipomyces</taxon>
    </lineage>
</organism>
<proteinExistence type="predicted"/>
<gene>
    <name evidence="1" type="ORF">POJ06DRAFT_141422</name>
</gene>
<evidence type="ECO:0000313" key="1">
    <source>
        <dbReference type="EMBL" id="KAJ8098756.1"/>
    </source>
</evidence>
<sequence length="320" mass="36172">MSSAHPHTHFGIPDMTQRSDLYHGRRVSESLLSDKWFVGSQPLNPGGGRTPYVPSFSFRDQNSSFRDFSSIFLNIPPVEVSQWTKDTLGDIPRILHGHVHALMNVYTVHWYKFERLKSRRDRVNSHATSGTMPSFLGNVKDMFSLVDQNALTTQFQERAKQLQMQLISDALGFQIAQLDEAIPFYETMFQDFDTLAISSLKVTINGLYARYGTGTGLNASLPNKCYALLKSGVERFLQAQTFKRYSSDQKAEAKLQKRNQQDMLMNEASSVSTKETIEALVNEAMKPALYTICSSEIGSLFSRQFLVPRPSARNSTLVYV</sequence>
<dbReference type="EMBL" id="JARPMG010000008">
    <property type="protein sequence ID" value="KAJ8098756.1"/>
    <property type="molecule type" value="Genomic_DNA"/>
</dbReference>
<dbReference type="AlphaFoldDB" id="A0AAD7VRC7"/>
<keyword evidence="2" id="KW-1185">Reference proteome</keyword>
<reference evidence="1" key="1">
    <citation type="submission" date="2023-03" db="EMBL/GenBank/DDBJ databases">
        <title>Near-Complete genome sequence of Lipomyces tetrasporous NRRL Y-64009, an oleaginous yeast capable of growing on lignocellulosic hydrolysates.</title>
        <authorList>
            <consortium name="Lawrence Berkeley National Laboratory"/>
            <person name="Jagtap S.S."/>
            <person name="Liu J.-J."/>
            <person name="Walukiewicz H.E."/>
            <person name="Pangilinan J."/>
            <person name="Lipzen A."/>
            <person name="Ahrendt S."/>
            <person name="Koriabine M."/>
            <person name="Cobaugh K."/>
            <person name="Salamov A."/>
            <person name="Yoshinaga Y."/>
            <person name="Ng V."/>
            <person name="Daum C."/>
            <person name="Grigoriev I.V."/>
            <person name="Slininger P.J."/>
            <person name="Dien B.S."/>
            <person name="Jin Y.-S."/>
            <person name="Rao C.V."/>
        </authorList>
    </citation>
    <scope>NUCLEOTIDE SEQUENCE</scope>
    <source>
        <strain evidence="1">NRRL Y-64009</strain>
    </source>
</reference>
<accession>A0AAD7VRC7</accession>
<comment type="caution">
    <text evidence="1">The sequence shown here is derived from an EMBL/GenBank/DDBJ whole genome shotgun (WGS) entry which is preliminary data.</text>
</comment>
<dbReference type="RefSeq" id="XP_056042206.1">
    <property type="nucleotide sequence ID" value="XM_056184519.1"/>
</dbReference>
<name>A0AAD7VRC7_9ASCO</name>
<dbReference type="Proteomes" id="UP001217417">
    <property type="component" value="Unassembled WGS sequence"/>
</dbReference>
<evidence type="ECO:0000313" key="2">
    <source>
        <dbReference type="Proteomes" id="UP001217417"/>
    </source>
</evidence>
<dbReference type="GeneID" id="80879685"/>
<protein>
    <submittedName>
        <fullName evidence="1">Uncharacterized protein</fullName>
    </submittedName>
</protein>